<evidence type="ECO:0000256" key="3">
    <source>
        <dbReference type="ARBA" id="ARBA00022989"/>
    </source>
</evidence>
<dbReference type="GO" id="GO:0000139">
    <property type="term" value="C:Golgi membrane"/>
    <property type="evidence" value="ECO:0007669"/>
    <property type="project" value="TreeGrafter"/>
</dbReference>
<keyword evidence="2 5" id="KW-0812">Transmembrane</keyword>
<dbReference type="Pfam" id="PF13850">
    <property type="entry name" value="ERGIC_N"/>
    <property type="match status" value="1"/>
</dbReference>
<dbReference type="GO" id="GO:0005789">
    <property type="term" value="C:endoplasmic reticulum membrane"/>
    <property type="evidence" value="ECO:0007669"/>
    <property type="project" value="TreeGrafter"/>
</dbReference>
<keyword evidence="3 5" id="KW-1133">Transmembrane helix</keyword>
<dbReference type="InterPro" id="IPR045888">
    <property type="entry name" value="Erv"/>
</dbReference>
<feature type="transmembrane region" description="Helical" evidence="5">
    <location>
        <begin position="29"/>
        <end position="48"/>
    </location>
</feature>
<dbReference type="OrthoDB" id="5541786at2759"/>
<evidence type="ECO:0000259" key="6">
    <source>
        <dbReference type="Pfam" id="PF07970"/>
    </source>
</evidence>
<dbReference type="GO" id="GO:0006888">
    <property type="term" value="P:endoplasmic reticulum to Golgi vesicle-mediated transport"/>
    <property type="evidence" value="ECO:0007669"/>
    <property type="project" value="TreeGrafter"/>
</dbReference>
<dbReference type="Pfam" id="PF07970">
    <property type="entry name" value="COPIIcoated_ERV"/>
    <property type="match status" value="1"/>
</dbReference>
<evidence type="ECO:0008006" key="10">
    <source>
        <dbReference type="Google" id="ProtNLM"/>
    </source>
</evidence>
<dbReference type="InterPro" id="IPR039542">
    <property type="entry name" value="Erv_N"/>
</dbReference>
<accession>A0A397HZN9</accession>
<evidence type="ECO:0000313" key="9">
    <source>
        <dbReference type="Proteomes" id="UP000266861"/>
    </source>
</evidence>
<comment type="subcellular location">
    <subcellularLocation>
        <location evidence="1">Membrane</location>
    </subcellularLocation>
</comment>
<evidence type="ECO:0000256" key="4">
    <source>
        <dbReference type="ARBA" id="ARBA00023136"/>
    </source>
</evidence>
<keyword evidence="9" id="KW-1185">Reference proteome</keyword>
<evidence type="ECO:0000256" key="1">
    <source>
        <dbReference type="ARBA" id="ARBA00004370"/>
    </source>
</evidence>
<feature type="transmembrane region" description="Helical" evidence="5">
    <location>
        <begin position="310"/>
        <end position="328"/>
    </location>
</feature>
<dbReference type="GO" id="GO:0030134">
    <property type="term" value="C:COPII-coated ER to Golgi transport vesicle"/>
    <property type="evidence" value="ECO:0007669"/>
    <property type="project" value="TreeGrafter"/>
</dbReference>
<sequence length="411" mass="46638">MISRILKKAIIFDAFPKVDSGYQNKSPRGGFITIIVTIFLWILIISEFREYWNMNQKYEFLVDRSINHKMQINVDITVNTQCAYLTVDLIDAAGEAMHLTNELNIAPATFKVGTAHAIGYDRNKGGDDYDDDTRIDVRQVIKNAAGKFNIFNQNEKSNDNKMEACRIFGNLEVNKVTGNLHITAIGYGYGGFFFKINEESNLNFTHRIDEFSFGTFYPRLVNPLDNSIEVAERNIEAFQYFLSVVPTTYIDNSNGELLTNQYSVTDYSKIYDASKRQYGIPGIFFKYDIEPISIRITEKSQGFIKFTTRLCGLVGGIWVTVGFIMKFLNRIGLFFDKILGRLKNKNDNNNDNEEGKMMVGNSYNINSTNNLNNNSNINMDINGNINNVQSNFEVAGIVPINSTGHKKVAID</sequence>
<organism evidence="8 9">
    <name type="scientific">Diversispora epigaea</name>
    <dbReference type="NCBI Taxonomy" id="1348612"/>
    <lineage>
        <taxon>Eukaryota</taxon>
        <taxon>Fungi</taxon>
        <taxon>Fungi incertae sedis</taxon>
        <taxon>Mucoromycota</taxon>
        <taxon>Glomeromycotina</taxon>
        <taxon>Glomeromycetes</taxon>
        <taxon>Diversisporales</taxon>
        <taxon>Diversisporaceae</taxon>
        <taxon>Diversispora</taxon>
    </lineage>
</organism>
<evidence type="ECO:0000256" key="5">
    <source>
        <dbReference type="SAM" id="Phobius"/>
    </source>
</evidence>
<feature type="domain" description="Endoplasmic reticulum vesicle transporter N-terminal" evidence="7">
    <location>
        <begin position="12"/>
        <end position="96"/>
    </location>
</feature>
<dbReference type="STRING" id="1348612.A0A397HZN9"/>
<protein>
    <recommendedName>
        <fullName evidence="10">Endoplasmic reticulum vesicle transporter C-terminal domain-containing protein</fullName>
    </recommendedName>
</protein>
<dbReference type="EMBL" id="PQFF01000277">
    <property type="protein sequence ID" value="RHZ67006.1"/>
    <property type="molecule type" value="Genomic_DNA"/>
</dbReference>
<proteinExistence type="predicted"/>
<dbReference type="GO" id="GO:0006890">
    <property type="term" value="P:retrograde vesicle-mediated transport, Golgi to endoplasmic reticulum"/>
    <property type="evidence" value="ECO:0007669"/>
    <property type="project" value="TreeGrafter"/>
</dbReference>
<dbReference type="PANTHER" id="PTHR10984">
    <property type="entry name" value="ENDOPLASMIC RETICULUM-GOLGI INTERMEDIATE COMPARTMENT PROTEIN"/>
    <property type="match status" value="1"/>
</dbReference>
<evidence type="ECO:0000313" key="8">
    <source>
        <dbReference type="EMBL" id="RHZ67006.1"/>
    </source>
</evidence>
<feature type="domain" description="Endoplasmic reticulum vesicle transporter C-terminal" evidence="6">
    <location>
        <begin position="154"/>
        <end position="324"/>
    </location>
</feature>
<dbReference type="InterPro" id="IPR012936">
    <property type="entry name" value="Erv_C"/>
</dbReference>
<gene>
    <name evidence="8" type="ORF">Glove_303g103</name>
</gene>
<evidence type="ECO:0000259" key="7">
    <source>
        <dbReference type="Pfam" id="PF13850"/>
    </source>
</evidence>
<reference evidence="8 9" key="1">
    <citation type="submission" date="2018-08" db="EMBL/GenBank/DDBJ databases">
        <title>Genome and evolution of the arbuscular mycorrhizal fungus Diversispora epigaea (formerly Glomus versiforme) and its bacterial endosymbionts.</title>
        <authorList>
            <person name="Sun X."/>
            <person name="Fei Z."/>
            <person name="Harrison M."/>
        </authorList>
    </citation>
    <scope>NUCLEOTIDE SEQUENCE [LARGE SCALE GENOMIC DNA]</scope>
    <source>
        <strain evidence="8 9">IT104</strain>
    </source>
</reference>
<name>A0A397HZN9_9GLOM</name>
<evidence type="ECO:0000256" key="2">
    <source>
        <dbReference type="ARBA" id="ARBA00022692"/>
    </source>
</evidence>
<comment type="caution">
    <text evidence="8">The sequence shown here is derived from an EMBL/GenBank/DDBJ whole genome shotgun (WGS) entry which is preliminary data.</text>
</comment>
<keyword evidence="4 5" id="KW-0472">Membrane</keyword>
<dbReference type="AlphaFoldDB" id="A0A397HZN9"/>
<dbReference type="PANTHER" id="PTHR10984:SF81">
    <property type="entry name" value="ER-DERIVED VESICLES PROTEIN ERV41"/>
    <property type="match status" value="1"/>
</dbReference>
<dbReference type="Proteomes" id="UP000266861">
    <property type="component" value="Unassembled WGS sequence"/>
</dbReference>